<evidence type="ECO:0000259" key="1">
    <source>
        <dbReference type="Pfam" id="PF01789"/>
    </source>
</evidence>
<gene>
    <name evidence="2" type="ORF">KFL_001100350</name>
</gene>
<dbReference type="InterPro" id="IPR016123">
    <property type="entry name" value="Mog1/PsbP_a/b/a-sand"/>
</dbReference>
<organism evidence="2 3">
    <name type="scientific">Klebsormidium nitens</name>
    <name type="common">Green alga</name>
    <name type="synonym">Ulothrix nitens</name>
    <dbReference type="NCBI Taxonomy" id="105231"/>
    <lineage>
        <taxon>Eukaryota</taxon>
        <taxon>Viridiplantae</taxon>
        <taxon>Streptophyta</taxon>
        <taxon>Klebsormidiophyceae</taxon>
        <taxon>Klebsormidiales</taxon>
        <taxon>Klebsormidiaceae</taxon>
        <taxon>Klebsormidium</taxon>
    </lineage>
</organism>
<reference evidence="2 3" key="1">
    <citation type="journal article" date="2014" name="Nat. Commun.">
        <title>Klebsormidium flaccidum genome reveals primary factors for plant terrestrial adaptation.</title>
        <authorList>
            <person name="Hori K."/>
            <person name="Maruyama F."/>
            <person name="Fujisawa T."/>
            <person name="Togashi T."/>
            <person name="Yamamoto N."/>
            <person name="Seo M."/>
            <person name="Sato S."/>
            <person name="Yamada T."/>
            <person name="Mori H."/>
            <person name="Tajima N."/>
            <person name="Moriyama T."/>
            <person name="Ikeuchi M."/>
            <person name="Watanabe M."/>
            <person name="Wada H."/>
            <person name="Kobayashi K."/>
            <person name="Saito M."/>
            <person name="Masuda T."/>
            <person name="Sasaki-Sekimoto Y."/>
            <person name="Mashiguchi K."/>
            <person name="Awai K."/>
            <person name="Shimojima M."/>
            <person name="Masuda S."/>
            <person name="Iwai M."/>
            <person name="Nobusawa T."/>
            <person name="Narise T."/>
            <person name="Kondo S."/>
            <person name="Saito H."/>
            <person name="Sato R."/>
            <person name="Murakawa M."/>
            <person name="Ihara Y."/>
            <person name="Oshima-Yamada Y."/>
            <person name="Ohtaka K."/>
            <person name="Satoh M."/>
            <person name="Sonobe K."/>
            <person name="Ishii M."/>
            <person name="Ohtani R."/>
            <person name="Kanamori-Sato M."/>
            <person name="Honoki R."/>
            <person name="Miyazaki D."/>
            <person name="Mochizuki H."/>
            <person name="Umetsu J."/>
            <person name="Higashi K."/>
            <person name="Shibata D."/>
            <person name="Kamiya Y."/>
            <person name="Sato N."/>
            <person name="Nakamura Y."/>
            <person name="Tabata S."/>
            <person name="Ida S."/>
            <person name="Kurokawa K."/>
            <person name="Ohta H."/>
        </authorList>
    </citation>
    <scope>NUCLEOTIDE SEQUENCE [LARGE SCALE GENOMIC DNA]</scope>
    <source>
        <strain evidence="2 3">NIES-2285</strain>
    </source>
</reference>
<dbReference type="GO" id="GO:0048564">
    <property type="term" value="P:photosystem I assembly"/>
    <property type="evidence" value="ECO:0000318"/>
    <property type="project" value="GO_Central"/>
</dbReference>
<dbReference type="PANTHER" id="PTHR31407:SF15">
    <property type="entry name" value="PSBP DOMAIN-CONTAINING PROTEIN 1, CHLOROPLASTIC"/>
    <property type="match status" value="1"/>
</dbReference>
<dbReference type="AlphaFoldDB" id="A0A1Y1HZR7"/>
<dbReference type="GO" id="GO:0005509">
    <property type="term" value="F:calcium ion binding"/>
    <property type="evidence" value="ECO:0007669"/>
    <property type="project" value="InterPro"/>
</dbReference>
<evidence type="ECO:0000313" key="2">
    <source>
        <dbReference type="EMBL" id="GAQ82421.1"/>
    </source>
</evidence>
<sequence>MALSQVSAGMCNPLLHFPALTTSPFVGPTFVLYASHCSPASSTCRAITRSRPQRVYSSVAFGLTPAPLLESSLCGGTFNSRRRSSQRRLRTRLYVHNSKSAAVSAEKVGERQCSAIRVEQVVDASEHDDVSKGRRMGRRNVLELAALTILVGNAAIGASPAHAYKPPPEGFRRYTDRLDGFTLLVPDYWVQVRGSGAEVQFRSPQNGDENLFVAVSSPSSSKYTGVKDLGSPEESGKFIKKQYVAEYMSTRIGVRRTAEVVSASSREVEEGKPYYQIEMSVKSEANSNQLAVTPEERVPFVEWERRYITVQAVENKRLYELRVQIPADIYGRERALLQTVLDSFRTFPVESFEGGKPVWFNSIKRLA</sequence>
<dbReference type="GO" id="GO:0019898">
    <property type="term" value="C:extrinsic component of membrane"/>
    <property type="evidence" value="ECO:0007669"/>
    <property type="project" value="InterPro"/>
</dbReference>
<dbReference type="SUPFAM" id="SSF55724">
    <property type="entry name" value="Mog1p/PsbP-like"/>
    <property type="match status" value="1"/>
</dbReference>
<dbReference type="STRING" id="105231.A0A1Y1HZR7"/>
<dbReference type="PANTHER" id="PTHR31407">
    <property type="match status" value="1"/>
</dbReference>
<feature type="domain" description="PsbP C-terminal" evidence="1">
    <location>
        <begin position="169"/>
        <end position="345"/>
    </location>
</feature>
<evidence type="ECO:0000313" key="3">
    <source>
        <dbReference type="Proteomes" id="UP000054558"/>
    </source>
</evidence>
<dbReference type="GO" id="GO:0009535">
    <property type="term" value="C:chloroplast thylakoid membrane"/>
    <property type="evidence" value="ECO:0000318"/>
    <property type="project" value="GO_Central"/>
</dbReference>
<dbReference type="GO" id="GO:0009654">
    <property type="term" value="C:photosystem II oxygen evolving complex"/>
    <property type="evidence" value="ECO:0007669"/>
    <property type="project" value="InterPro"/>
</dbReference>
<keyword evidence="3" id="KW-1185">Reference proteome</keyword>
<dbReference type="Proteomes" id="UP000054558">
    <property type="component" value="Unassembled WGS sequence"/>
</dbReference>
<protein>
    <submittedName>
        <fullName evidence="2">PsbP family protein</fullName>
    </submittedName>
</protein>
<proteinExistence type="predicted"/>
<dbReference type="Pfam" id="PF01789">
    <property type="entry name" value="PsbP"/>
    <property type="match status" value="1"/>
</dbReference>
<accession>A0A1Y1HZR7</accession>
<dbReference type="Gene3D" id="3.40.1000.10">
    <property type="entry name" value="Mog1/PsbP, alpha/beta/alpha sandwich"/>
    <property type="match status" value="1"/>
</dbReference>
<dbReference type="InterPro" id="IPR002683">
    <property type="entry name" value="PsbP_C"/>
</dbReference>
<dbReference type="EMBL" id="DF237059">
    <property type="protein sequence ID" value="GAQ82421.1"/>
    <property type="molecule type" value="Genomic_DNA"/>
</dbReference>
<dbReference type="OrthoDB" id="2020255at2759"/>
<name>A0A1Y1HZR7_KLENI</name>